<evidence type="ECO:0000313" key="12">
    <source>
        <dbReference type="Proteomes" id="UP000322234"/>
    </source>
</evidence>
<sequence length="357" mass="40141">MMKDQGQAFIPEKADGKNTRICAQTHENKARGKKKSQILVLKGTIYMNCAEFAGKYQNMFCKIWIIWGVNVLPHLQSVFSGYIFGSVQKARLSSIYLPTDLVLGTTDLMQGTRCSLKNPQEVLIVTWQKIKAVSPENMITYSENHGVVVQPAYKDKINITQLGLMNSTITFWNTTLEDEACYKCLFNTFGSGKISGIACLTLFVQPTVFLHYKLSEDHLNITCSANARPAPMISWKVFGSGIENSTEIVSHPNGTTSVTSILQIKDPKTQVGKDVICQVLHLGTVTDYRETVNKGFWFSVPLLLSIVSLVILLVLISILLYWKRHRNQDREVSVSLLFFTYFCDIYHNGSGTQFIVK</sequence>
<keyword evidence="6" id="KW-1015">Disulfide bond</keyword>
<keyword evidence="7" id="KW-0325">Glycoprotein</keyword>
<dbReference type="GO" id="GO:0150079">
    <property type="term" value="P:negative regulation of neuroinflammatory response"/>
    <property type="evidence" value="ECO:0007669"/>
    <property type="project" value="TreeGrafter"/>
</dbReference>
<keyword evidence="8" id="KW-0393">Immunoglobulin domain</keyword>
<dbReference type="InterPro" id="IPR013151">
    <property type="entry name" value="Immunoglobulin_dom"/>
</dbReference>
<dbReference type="InterPro" id="IPR033321">
    <property type="entry name" value="CD200_Ig_V_dom"/>
</dbReference>
<dbReference type="InterPro" id="IPR036179">
    <property type="entry name" value="Ig-like_dom_sf"/>
</dbReference>
<dbReference type="GO" id="GO:0016020">
    <property type="term" value="C:membrane"/>
    <property type="evidence" value="ECO:0007669"/>
    <property type="project" value="UniProtKB-SubCell"/>
</dbReference>
<evidence type="ECO:0000256" key="8">
    <source>
        <dbReference type="ARBA" id="ARBA00023319"/>
    </source>
</evidence>
<dbReference type="GO" id="GO:0043025">
    <property type="term" value="C:neuronal cell body"/>
    <property type="evidence" value="ECO:0007669"/>
    <property type="project" value="TreeGrafter"/>
</dbReference>
<keyword evidence="2 9" id="KW-0812">Transmembrane</keyword>
<evidence type="ECO:0000313" key="11">
    <source>
        <dbReference type="EMBL" id="MXQ81198.1"/>
    </source>
</evidence>
<dbReference type="PANTHER" id="PTHR46841:SF3">
    <property type="entry name" value="OX-2 MEMBRANE GLYCOPROTEIN"/>
    <property type="match status" value="1"/>
</dbReference>
<reference evidence="11" key="1">
    <citation type="submission" date="2019-10" db="EMBL/GenBank/DDBJ databases">
        <title>The sequence and de novo assembly of the wild yak genome.</title>
        <authorList>
            <person name="Liu Y."/>
        </authorList>
    </citation>
    <scope>NUCLEOTIDE SEQUENCE [LARGE SCALE GENOMIC DNA]</scope>
    <source>
        <strain evidence="11">WY2019</strain>
    </source>
</reference>
<dbReference type="GO" id="GO:0009986">
    <property type="term" value="C:cell surface"/>
    <property type="evidence" value="ECO:0007669"/>
    <property type="project" value="TreeGrafter"/>
</dbReference>
<evidence type="ECO:0000256" key="2">
    <source>
        <dbReference type="ARBA" id="ARBA00022692"/>
    </source>
</evidence>
<protein>
    <recommendedName>
        <fullName evidence="10">Ig-like domain-containing protein</fullName>
    </recommendedName>
</protein>
<evidence type="ECO:0000256" key="9">
    <source>
        <dbReference type="SAM" id="Phobius"/>
    </source>
</evidence>
<keyword evidence="12" id="KW-1185">Reference proteome</keyword>
<dbReference type="InterPro" id="IPR007110">
    <property type="entry name" value="Ig-like_dom"/>
</dbReference>
<evidence type="ECO:0000256" key="5">
    <source>
        <dbReference type="ARBA" id="ARBA00023136"/>
    </source>
</evidence>
<dbReference type="Gene3D" id="2.60.40.10">
    <property type="entry name" value="Immunoglobulins"/>
    <property type="match status" value="2"/>
</dbReference>
<evidence type="ECO:0000259" key="10">
    <source>
        <dbReference type="PROSITE" id="PS50835"/>
    </source>
</evidence>
<accession>A0A6B0QTH3</accession>
<comment type="subcellular location">
    <subcellularLocation>
        <location evidence="1">Membrane</location>
        <topology evidence="1">Single-pass type I membrane protein</topology>
    </subcellularLocation>
</comment>
<keyword evidence="4 9" id="KW-1133">Transmembrane helix</keyword>
<evidence type="ECO:0000256" key="4">
    <source>
        <dbReference type="ARBA" id="ARBA00022989"/>
    </source>
</evidence>
<dbReference type="EMBL" id="VBQZ03000006">
    <property type="protein sequence ID" value="MXQ81198.1"/>
    <property type="molecule type" value="Genomic_DNA"/>
</dbReference>
<feature type="domain" description="Ig-like" evidence="10">
    <location>
        <begin position="206"/>
        <end position="293"/>
    </location>
</feature>
<keyword evidence="3" id="KW-0732">Signal</keyword>
<dbReference type="PROSITE" id="PS50835">
    <property type="entry name" value="IG_LIKE"/>
    <property type="match status" value="1"/>
</dbReference>
<name>A0A6B0QTH3_9CETA</name>
<keyword evidence="5 9" id="KW-0472">Membrane</keyword>
<dbReference type="SUPFAM" id="SSF48726">
    <property type="entry name" value="Immunoglobulin"/>
    <property type="match status" value="2"/>
</dbReference>
<feature type="transmembrane region" description="Helical" evidence="9">
    <location>
        <begin position="296"/>
        <end position="322"/>
    </location>
</feature>
<evidence type="ECO:0000256" key="1">
    <source>
        <dbReference type="ARBA" id="ARBA00004479"/>
    </source>
</evidence>
<evidence type="ECO:0000256" key="3">
    <source>
        <dbReference type="ARBA" id="ARBA00022729"/>
    </source>
</evidence>
<dbReference type="CDD" id="cd05846">
    <property type="entry name" value="IgV_1_MRC-OX-2_like"/>
    <property type="match status" value="1"/>
</dbReference>
<comment type="caution">
    <text evidence="11">The sequence shown here is derived from an EMBL/GenBank/DDBJ whole genome shotgun (WGS) entry which is preliminary data.</text>
</comment>
<dbReference type="GO" id="GO:0050776">
    <property type="term" value="P:regulation of immune response"/>
    <property type="evidence" value="ECO:0007669"/>
    <property type="project" value="InterPro"/>
</dbReference>
<dbReference type="GO" id="GO:0098632">
    <property type="term" value="F:cell-cell adhesion mediator activity"/>
    <property type="evidence" value="ECO:0007669"/>
    <property type="project" value="InterPro"/>
</dbReference>
<dbReference type="Pfam" id="PF00047">
    <property type="entry name" value="ig"/>
    <property type="match status" value="2"/>
</dbReference>
<dbReference type="GO" id="GO:0030424">
    <property type="term" value="C:axon"/>
    <property type="evidence" value="ECO:0007669"/>
    <property type="project" value="TreeGrafter"/>
</dbReference>
<dbReference type="InterPro" id="IPR013783">
    <property type="entry name" value="Ig-like_fold"/>
</dbReference>
<dbReference type="AlphaFoldDB" id="A0A6B0QTH3"/>
<organism evidence="11 12">
    <name type="scientific">Bos mutus</name>
    <name type="common">wild yak</name>
    <dbReference type="NCBI Taxonomy" id="72004"/>
    <lineage>
        <taxon>Eukaryota</taxon>
        <taxon>Metazoa</taxon>
        <taxon>Chordata</taxon>
        <taxon>Craniata</taxon>
        <taxon>Vertebrata</taxon>
        <taxon>Euteleostomi</taxon>
        <taxon>Mammalia</taxon>
        <taxon>Eutheria</taxon>
        <taxon>Laurasiatheria</taxon>
        <taxon>Artiodactyla</taxon>
        <taxon>Ruminantia</taxon>
        <taxon>Pecora</taxon>
        <taxon>Bovidae</taxon>
        <taxon>Bovinae</taxon>
        <taxon>Bos</taxon>
    </lineage>
</organism>
<gene>
    <name evidence="11" type="ORF">E5288_WYG012732</name>
</gene>
<dbReference type="GO" id="GO:0043031">
    <property type="term" value="P:negative regulation of macrophage activation"/>
    <property type="evidence" value="ECO:0007669"/>
    <property type="project" value="InterPro"/>
</dbReference>
<proteinExistence type="predicted"/>
<dbReference type="GO" id="GO:0034113">
    <property type="term" value="P:heterotypic cell-cell adhesion"/>
    <property type="evidence" value="ECO:0007669"/>
    <property type="project" value="TreeGrafter"/>
</dbReference>
<dbReference type="Proteomes" id="UP000322234">
    <property type="component" value="Unassembled WGS sequence"/>
</dbReference>
<evidence type="ECO:0000256" key="7">
    <source>
        <dbReference type="ARBA" id="ARBA00023180"/>
    </source>
</evidence>
<dbReference type="InterPro" id="IPR047164">
    <property type="entry name" value="OX2G-like"/>
</dbReference>
<evidence type="ECO:0000256" key="6">
    <source>
        <dbReference type="ARBA" id="ARBA00023157"/>
    </source>
</evidence>
<dbReference type="PANTHER" id="PTHR46841">
    <property type="entry name" value="OX-2 MEMBRANE GLYCOPROTEIN"/>
    <property type="match status" value="1"/>
</dbReference>